<evidence type="ECO:0000259" key="1">
    <source>
        <dbReference type="Pfam" id="PF12680"/>
    </source>
</evidence>
<protein>
    <submittedName>
        <fullName evidence="2">Nuclear transport factor 2 family protein</fullName>
    </submittedName>
</protein>
<sequence length="142" mass="15681">MSASDEVVAKLRNAYQQWHDSRGRSVETWVALLADDIQMRSVADGAPGMKFSAARAGKDAARGYFSALSAEWEMVHYTVHDIIAFGDRVAVFGVCAFRNLKTGKTAETHVANRWRFRDGLAVDYFELYDTAKAFAAATPDPA</sequence>
<keyword evidence="3" id="KW-1185">Reference proteome</keyword>
<gene>
    <name evidence="2" type="ORF">C1280_27805</name>
</gene>
<reference evidence="2 3" key="1">
    <citation type="submission" date="2018-01" db="EMBL/GenBank/DDBJ databases">
        <title>G. obscuriglobus.</title>
        <authorList>
            <person name="Franke J."/>
            <person name="Blomberg W."/>
            <person name="Selmecki A."/>
        </authorList>
    </citation>
    <scope>NUCLEOTIDE SEQUENCE [LARGE SCALE GENOMIC DNA]</scope>
    <source>
        <strain evidence="2 3">DSM 5831</strain>
    </source>
</reference>
<organism evidence="2 3">
    <name type="scientific">Gemmata obscuriglobus</name>
    <dbReference type="NCBI Taxonomy" id="114"/>
    <lineage>
        <taxon>Bacteria</taxon>
        <taxon>Pseudomonadati</taxon>
        <taxon>Planctomycetota</taxon>
        <taxon>Planctomycetia</taxon>
        <taxon>Gemmatales</taxon>
        <taxon>Gemmataceae</taxon>
        <taxon>Gemmata</taxon>
    </lineage>
</organism>
<dbReference type="AlphaFoldDB" id="A0A2Z3HF64"/>
<dbReference type="OrthoDB" id="283154at2"/>
<dbReference type="EMBL" id="CP025958">
    <property type="protein sequence ID" value="AWM40414.1"/>
    <property type="molecule type" value="Genomic_DNA"/>
</dbReference>
<dbReference type="PANTHER" id="PTHR41252">
    <property type="entry name" value="BLR2505 PROTEIN"/>
    <property type="match status" value="1"/>
</dbReference>
<proteinExistence type="predicted"/>
<dbReference type="SUPFAM" id="SSF54427">
    <property type="entry name" value="NTF2-like"/>
    <property type="match status" value="1"/>
</dbReference>
<dbReference type="Proteomes" id="UP000245802">
    <property type="component" value="Chromosome"/>
</dbReference>
<dbReference type="Pfam" id="PF12680">
    <property type="entry name" value="SnoaL_2"/>
    <property type="match status" value="1"/>
</dbReference>
<dbReference type="Gene3D" id="3.10.450.50">
    <property type="match status" value="1"/>
</dbReference>
<dbReference type="InterPro" id="IPR032710">
    <property type="entry name" value="NTF2-like_dom_sf"/>
</dbReference>
<evidence type="ECO:0000313" key="2">
    <source>
        <dbReference type="EMBL" id="AWM40414.1"/>
    </source>
</evidence>
<name>A0A2Z3HF64_9BACT</name>
<dbReference type="RefSeq" id="WP_010045129.1">
    <property type="nucleotide sequence ID" value="NZ_CP025958.1"/>
</dbReference>
<feature type="domain" description="SnoaL-like" evidence="1">
    <location>
        <begin position="23"/>
        <end position="123"/>
    </location>
</feature>
<dbReference type="InterPro" id="IPR037401">
    <property type="entry name" value="SnoaL-like"/>
</dbReference>
<dbReference type="KEGG" id="gog:C1280_27805"/>
<accession>A0A2Z3HF64</accession>
<dbReference type="PANTHER" id="PTHR41252:SF1">
    <property type="entry name" value="BLR2505 PROTEIN"/>
    <property type="match status" value="1"/>
</dbReference>
<evidence type="ECO:0000313" key="3">
    <source>
        <dbReference type="Proteomes" id="UP000245802"/>
    </source>
</evidence>